<dbReference type="EMBL" id="MCFL01000028">
    <property type="protein sequence ID" value="ORZ34472.1"/>
    <property type="molecule type" value="Genomic_DNA"/>
</dbReference>
<protein>
    <submittedName>
        <fullName evidence="2">Uncharacterized protein</fullName>
    </submittedName>
</protein>
<proteinExistence type="predicted"/>
<feature type="compositionally biased region" description="Low complexity" evidence="1">
    <location>
        <begin position="405"/>
        <end position="422"/>
    </location>
</feature>
<evidence type="ECO:0000256" key="1">
    <source>
        <dbReference type="SAM" id="MobiDB-lite"/>
    </source>
</evidence>
<reference evidence="2 3" key="1">
    <citation type="submission" date="2016-07" db="EMBL/GenBank/DDBJ databases">
        <title>Pervasive Adenine N6-methylation of Active Genes in Fungi.</title>
        <authorList>
            <consortium name="DOE Joint Genome Institute"/>
            <person name="Mondo S.J."/>
            <person name="Dannebaum R.O."/>
            <person name="Kuo R.C."/>
            <person name="Labutti K."/>
            <person name="Haridas S."/>
            <person name="Kuo A."/>
            <person name="Salamov A."/>
            <person name="Ahrendt S.R."/>
            <person name="Lipzen A."/>
            <person name="Sullivan W."/>
            <person name="Andreopoulos W.B."/>
            <person name="Clum A."/>
            <person name="Lindquist E."/>
            <person name="Daum C."/>
            <person name="Ramamoorthy G.K."/>
            <person name="Gryganskyi A."/>
            <person name="Culley D."/>
            <person name="Magnuson J.K."/>
            <person name="James T.Y."/>
            <person name="O'Malley M.A."/>
            <person name="Stajich J.E."/>
            <person name="Spatafora J.W."/>
            <person name="Visel A."/>
            <person name="Grigoriev I.V."/>
        </authorList>
    </citation>
    <scope>NUCLEOTIDE SEQUENCE [LARGE SCALE GENOMIC DNA]</scope>
    <source>
        <strain evidence="2 3">PL171</strain>
    </source>
</reference>
<feature type="compositionally biased region" description="Pro residues" evidence="1">
    <location>
        <begin position="15"/>
        <end position="29"/>
    </location>
</feature>
<organism evidence="2 3">
    <name type="scientific">Catenaria anguillulae PL171</name>
    <dbReference type="NCBI Taxonomy" id="765915"/>
    <lineage>
        <taxon>Eukaryota</taxon>
        <taxon>Fungi</taxon>
        <taxon>Fungi incertae sedis</taxon>
        <taxon>Blastocladiomycota</taxon>
        <taxon>Blastocladiomycetes</taxon>
        <taxon>Blastocladiales</taxon>
        <taxon>Catenariaceae</taxon>
        <taxon>Catenaria</taxon>
    </lineage>
</organism>
<name>A0A1Y2HMY2_9FUNG</name>
<feature type="region of interest" description="Disordered" evidence="1">
    <location>
        <begin position="568"/>
        <end position="587"/>
    </location>
</feature>
<feature type="region of interest" description="Disordered" evidence="1">
    <location>
        <begin position="493"/>
        <end position="521"/>
    </location>
</feature>
<feature type="compositionally biased region" description="Basic residues" evidence="1">
    <location>
        <begin position="246"/>
        <end position="255"/>
    </location>
</feature>
<feature type="region of interest" description="Disordered" evidence="1">
    <location>
        <begin position="378"/>
        <end position="455"/>
    </location>
</feature>
<keyword evidence="3" id="KW-1185">Reference proteome</keyword>
<sequence length="609" mass="63636">MSSPAPVLTRDLLPLSPPRSPEPFPPGPPASSYSLQRHRDSAADTIVSCSPVASDHRRVSLSAPVSPTNLSFSSSPSLAHQPHGGETLATSTPIPVLVSRPCSATPSAKFAKHAVYRWAVAVRTPRHAVLHLSKSPALCLPGLAAQSLTLPPTCAIVVVENDRDLCGPIPDLSAALVLESPHASFLWELRSDASNVDSPVVEPTKQILADWPLAKVVAMAATPDTPLVFSPPPVMAEDHFDSTGVKRTKSGKKDKRMSTTAGGRRRSSSASVATMVDQGPIIVRALRAQDAHSMAEVLSGRRTPASVSPPPPFPVAHLPASPQLVGRDQVAAGAGAGSASPLMSPAQPLSPITPTIPRRGPESIIGAAAHYQRAVSPAFPSPPFSPRMGTFGGSPVMPSTHRPSGESTMSGSSGSVSSVPNSPTIPHNYLDHPSRGRRPSTHYPTPTPGSPSLRRRSLSVAAHRHLPRPPSFSASTDPSPPLIPSHDAVHLLMASPPLTPPMSNTHSPAVPDTPAHAHAHAQEDLVGELRRLHLALGSIQSNQMRAMARRRPSDSGSTVGLGAGAGLRDHAVVPPPPPRSRSVGPAVNQREAARALMSHFHGSQVAPAQ</sequence>
<feature type="compositionally biased region" description="Low complexity" evidence="1">
    <location>
        <begin position="258"/>
        <end position="272"/>
    </location>
</feature>
<feature type="region of interest" description="Disordered" evidence="1">
    <location>
        <begin position="238"/>
        <end position="272"/>
    </location>
</feature>
<comment type="caution">
    <text evidence="2">The sequence shown here is derived from an EMBL/GenBank/DDBJ whole genome shotgun (WGS) entry which is preliminary data.</text>
</comment>
<evidence type="ECO:0000313" key="3">
    <source>
        <dbReference type="Proteomes" id="UP000193411"/>
    </source>
</evidence>
<evidence type="ECO:0000313" key="2">
    <source>
        <dbReference type="EMBL" id="ORZ34472.1"/>
    </source>
</evidence>
<feature type="region of interest" description="Disordered" evidence="1">
    <location>
        <begin position="1"/>
        <end position="39"/>
    </location>
</feature>
<gene>
    <name evidence="2" type="ORF">BCR44DRAFT_49409</name>
</gene>
<dbReference type="AlphaFoldDB" id="A0A1Y2HMY2"/>
<dbReference type="Proteomes" id="UP000193411">
    <property type="component" value="Unassembled WGS sequence"/>
</dbReference>
<accession>A0A1Y2HMY2</accession>